<reference evidence="2 3" key="1">
    <citation type="submission" date="2019-09" db="EMBL/GenBank/DDBJ databases">
        <title>Actinomadura physcomitrii sp. nov., a novel actinomycete isolated from moss [Physcomitrium sphaericum (Ludw) Fuernr].</title>
        <authorList>
            <person name="Zhuang X."/>
            <person name="Liu C."/>
        </authorList>
    </citation>
    <scope>NUCLEOTIDE SEQUENCE [LARGE SCALE GENOMIC DNA]</scope>
    <source>
        <strain evidence="2 3">HMC1</strain>
    </source>
</reference>
<dbReference type="Proteomes" id="UP000468735">
    <property type="component" value="Unassembled WGS sequence"/>
</dbReference>
<evidence type="ECO:0000313" key="2">
    <source>
        <dbReference type="EMBL" id="KAB2342159.1"/>
    </source>
</evidence>
<feature type="chain" id="PRO_5026056103" evidence="1">
    <location>
        <begin position="30"/>
        <end position="135"/>
    </location>
</feature>
<keyword evidence="3" id="KW-1185">Reference proteome</keyword>
<evidence type="ECO:0000256" key="1">
    <source>
        <dbReference type="SAM" id="SignalP"/>
    </source>
</evidence>
<keyword evidence="1" id="KW-0732">Signal</keyword>
<feature type="signal peptide" evidence="1">
    <location>
        <begin position="1"/>
        <end position="29"/>
    </location>
</feature>
<sequence length="135" mass="14281">MNTKRLAAAAVAGALGLGLAGSVTAPVSAAEVAKKPGRNFVVKLLPRKSVVSPKGLKATGNKRIVIKTLRWQRPVALKVQAIRCNGKPLGEWKHAPRGRAVPLTKGALKRGTCFGIRWGSPGAPSPSKIWINLTY</sequence>
<dbReference type="RefSeq" id="WP_151567600.1">
    <property type="nucleotide sequence ID" value="NZ_WBMT01000023.1"/>
</dbReference>
<accession>A0A6H9YNF0</accession>
<comment type="caution">
    <text evidence="2">The sequence shown here is derived from an EMBL/GenBank/DDBJ whole genome shotgun (WGS) entry which is preliminary data.</text>
</comment>
<proteinExistence type="predicted"/>
<gene>
    <name evidence="2" type="ORF">F8566_39555</name>
</gene>
<organism evidence="2 3">
    <name type="scientific">Actinomadura rudentiformis</name>
    <dbReference type="NCBI Taxonomy" id="359158"/>
    <lineage>
        <taxon>Bacteria</taxon>
        <taxon>Bacillati</taxon>
        <taxon>Actinomycetota</taxon>
        <taxon>Actinomycetes</taxon>
        <taxon>Streptosporangiales</taxon>
        <taxon>Thermomonosporaceae</taxon>
        <taxon>Actinomadura</taxon>
    </lineage>
</organism>
<name>A0A6H9YNF0_9ACTN</name>
<protein>
    <submittedName>
        <fullName evidence="2">Uncharacterized protein</fullName>
    </submittedName>
</protein>
<dbReference type="AlphaFoldDB" id="A0A6H9YNF0"/>
<evidence type="ECO:0000313" key="3">
    <source>
        <dbReference type="Proteomes" id="UP000468735"/>
    </source>
</evidence>
<dbReference type="EMBL" id="WBMT01000023">
    <property type="protein sequence ID" value="KAB2342159.1"/>
    <property type="molecule type" value="Genomic_DNA"/>
</dbReference>